<accession>L9VVA1</accession>
<name>L9VVA1_9EURY</name>
<organism evidence="1 2">
    <name type="scientific">Natronorubrum tibetense GA33</name>
    <dbReference type="NCBI Taxonomy" id="1114856"/>
    <lineage>
        <taxon>Archaea</taxon>
        <taxon>Methanobacteriati</taxon>
        <taxon>Methanobacteriota</taxon>
        <taxon>Stenosarchaea group</taxon>
        <taxon>Halobacteria</taxon>
        <taxon>Halobacteriales</taxon>
        <taxon>Natrialbaceae</taxon>
        <taxon>Natronorubrum</taxon>
    </lineage>
</organism>
<dbReference type="Proteomes" id="UP000011599">
    <property type="component" value="Unassembled WGS sequence"/>
</dbReference>
<sequence length="62" mass="7052">MAESPNRHINPTIQWHHQRLYADAFLTLGALAAGRILGVDRCIEQHPIVERVPQLRDLLGRS</sequence>
<evidence type="ECO:0000313" key="1">
    <source>
        <dbReference type="EMBL" id="ELY41109.1"/>
    </source>
</evidence>
<protein>
    <submittedName>
        <fullName evidence="1">Uncharacterized protein</fullName>
    </submittedName>
</protein>
<comment type="caution">
    <text evidence="1">The sequence shown here is derived from an EMBL/GenBank/DDBJ whole genome shotgun (WGS) entry which is preliminary data.</text>
</comment>
<proteinExistence type="predicted"/>
<gene>
    <name evidence="1" type="ORF">C496_10466</name>
</gene>
<dbReference type="AlphaFoldDB" id="L9VVA1"/>
<reference evidence="1 2" key="1">
    <citation type="journal article" date="2014" name="PLoS Genet.">
        <title>Phylogenetically driven sequencing of extremely halophilic archaea reveals strategies for static and dynamic osmo-response.</title>
        <authorList>
            <person name="Becker E.A."/>
            <person name="Seitzer P.M."/>
            <person name="Tritt A."/>
            <person name="Larsen D."/>
            <person name="Krusor M."/>
            <person name="Yao A.I."/>
            <person name="Wu D."/>
            <person name="Madern D."/>
            <person name="Eisen J.A."/>
            <person name="Darling A.E."/>
            <person name="Facciotti M.T."/>
        </authorList>
    </citation>
    <scope>NUCLEOTIDE SEQUENCE [LARGE SCALE GENOMIC DNA]</scope>
    <source>
        <strain evidence="1 2">GA33</strain>
    </source>
</reference>
<evidence type="ECO:0000313" key="2">
    <source>
        <dbReference type="Proteomes" id="UP000011599"/>
    </source>
</evidence>
<dbReference type="EMBL" id="AOHW01000029">
    <property type="protein sequence ID" value="ELY41109.1"/>
    <property type="molecule type" value="Genomic_DNA"/>
</dbReference>
<keyword evidence="2" id="KW-1185">Reference proteome</keyword>
<dbReference type="STRING" id="1114856.GCA_000383975_02517"/>